<feature type="transmembrane region" description="Helical" evidence="2">
    <location>
        <begin position="125"/>
        <end position="150"/>
    </location>
</feature>
<feature type="region of interest" description="Disordered" evidence="1">
    <location>
        <begin position="176"/>
        <end position="196"/>
    </location>
</feature>
<feature type="compositionally biased region" description="Basic residues" evidence="1">
    <location>
        <begin position="353"/>
        <end position="370"/>
    </location>
</feature>
<reference evidence="4" key="1">
    <citation type="submission" date="2025-08" db="UniProtKB">
        <authorList>
            <consortium name="RefSeq"/>
        </authorList>
    </citation>
    <scope>IDENTIFICATION</scope>
</reference>
<dbReference type="OrthoDB" id="8067855at2759"/>
<keyword evidence="2" id="KW-0472">Membrane</keyword>
<feature type="compositionally biased region" description="Gly residues" evidence="1">
    <location>
        <begin position="176"/>
        <end position="190"/>
    </location>
</feature>
<dbReference type="KEGG" id="pbar:105422256"/>
<sequence length="468" mass="50418">MTSMEICATHGLMHAGNCSMEDISVTVTGSTTTSTNTVHPSVNDMDWFAGVAEEELLYYTGVGNDVDSLWAVIGSFVPPPPRPPYLPEESIATDGLTTCDLCSWAWRNDRHSFSLDGTLEAPGELGWVLTLVIVSLVSAGIGAVVMMTLLHCRRIKSAGGRASCCGVGVEDSSVPDGGGPAGAGGTGGGVAVIPDRPPLELDKLPPYHDVAPSPGHNVWSWLGSRRGGGTPGVVTTPLSLPQHRRAMNLPVENHYTHMQTDEALYAELDSQAASYASDLQLQMRGSSTYGTTSGGQDDEYHELDAARLHRHYGGSDGSLQTDTLRTRHSKRIQEPDYEMYENGPSTPVPPGQHQHHHRHHHHHNHHHHHQELRIGSRNSEHPSYQNTAYTGSDAEPDGPTLSSAPSSAYYSDLSSNSTNQQMSASTIPSATVTTTTTTTSLHLNPQNLETPQYRLAAINENTVPSDYI</sequence>
<keyword evidence="2" id="KW-0812">Transmembrane</keyword>
<feature type="compositionally biased region" description="Basic and acidic residues" evidence="1">
    <location>
        <begin position="371"/>
        <end position="380"/>
    </location>
</feature>
<organism evidence="3 4">
    <name type="scientific">Pogonomyrmex barbatus</name>
    <name type="common">red harvester ant</name>
    <dbReference type="NCBI Taxonomy" id="144034"/>
    <lineage>
        <taxon>Eukaryota</taxon>
        <taxon>Metazoa</taxon>
        <taxon>Ecdysozoa</taxon>
        <taxon>Arthropoda</taxon>
        <taxon>Hexapoda</taxon>
        <taxon>Insecta</taxon>
        <taxon>Pterygota</taxon>
        <taxon>Neoptera</taxon>
        <taxon>Endopterygota</taxon>
        <taxon>Hymenoptera</taxon>
        <taxon>Apocrita</taxon>
        <taxon>Aculeata</taxon>
        <taxon>Formicoidea</taxon>
        <taxon>Formicidae</taxon>
        <taxon>Myrmicinae</taxon>
        <taxon>Pogonomyrmex</taxon>
    </lineage>
</organism>
<evidence type="ECO:0000313" key="4">
    <source>
        <dbReference type="RefSeq" id="XP_011629864.1"/>
    </source>
</evidence>
<gene>
    <name evidence="4" type="primary">LOC105422256</name>
</gene>
<feature type="region of interest" description="Disordered" evidence="1">
    <location>
        <begin position="333"/>
        <end position="431"/>
    </location>
</feature>
<name>A0A6I9VQS3_9HYME</name>
<accession>A0A6I9VQS3</accession>
<evidence type="ECO:0000256" key="2">
    <source>
        <dbReference type="SAM" id="Phobius"/>
    </source>
</evidence>
<protein>
    <submittedName>
        <fullName evidence="4">TSC22 domain family protein 1 isoform X1</fullName>
    </submittedName>
</protein>
<dbReference type="Proteomes" id="UP000504615">
    <property type="component" value="Unplaced"/>
</dbReference>
<proteinExistence type="predicted"/>
<keyword evidence="2" id="KW-1133">Transmembrane helix</keyword>
<feature type="compositionally biased region" description="Polar residues" evidence="1">
    <location>
        <begin position="381"/>
        <end position="390"/>
    </location>
</feature>
<dbReference type="GeneID" id="105422256"/>
<keyword evidence="3" id="KW-1185">Reference proteome</keyword>
<feature type="compositionally biased region" description="Low complexity" evidence="1">
    <location>
        <begin position="399"/>
        <end position="431"/>
    </location>
</feature>
<dbReference type="RefSeq" id="XP_011629864.1">
    <property type="nucleotide sequence ID" value="XM_011631562.2"/>
</dbReference>
<dbReference type="AlphaFoldDB" id="A0A6I9VQS3"/>
<evidence type="ECO:0000313" key="3">
    <source>
        <dbReference type="Proteomes" id="UP000504615"/>
    </source>
</evidence>
<evidence type="ECO:0000256" key="1">
    <source>
        <dbReference type="SAM" id="MobiDB-lite"/>
    </source>
</evidence>